<feature type="compositionally biased region" description="Basic and acidic residues" evidence="1">
    <location>
        <begin position="525"/>
        <end position="597"/>
    </location>
</feature>
<accession>A0A2A4JU27</accession>
<feature type="compositionally biased region" description="Basic residues" evidence="1">
    <location>
        <begin position="1228"/>
        <end position="1242"/>
    </location>
</feature>
<evidence type="ECO:0000259" key="2">
    <source>
        <dbReference type="Pfam" id="PF05205"/>
    </source>
</evidence>
<feature type="compositionally biased region" description="Basic and acidic residues" evidence="1">
    <location>
        <begin position="350"/>
        <end position="360"/>
    </location>
</feature>
<feature type="compositionally biased region" description="Basic and acidic residues" evidence="1">
    <location>
        <begin position="239"/>
        <end position="253"/>
    </location>
</feature>
<evidence type="ECO:0000256" key="1">
    <source>
        <dbReference type="SAM" id="MobiDB-lite"/>
    </source>
</evidence>
<feature type="region of interest" description="Disordered" evidence="1">
    <location>
        <begin position="224"/>
        <end position="363"/>
    </location>
</feature>
<feature type="compositionally biased region" description="Basic residues" evidence="1">
    <location>
        <begin position="428"/>
        <end position="443"/>
    </location>
</feature>
<feature type="region of interest" description="Disordered" evidence="1">
    <location>
        <begin position="376"/>
        <end position="677"/>
    </location>
</feature>
<feature type="compositionally biased region" description="Basic and acidic residues" evidence="1">
    <location>
        <begin position="324"/>
        <end position="335"/>
    </location>
</feature>
<dbReference type="InterPro" id="IPR055264">
    <property type="entry name" value="BOD1/SHG1_dom"/>
</dbReference>
<dbReference type="GO" id="GO:0031297">
    <property type="term" value="P:replication fork processing"/>
    <property type="evidence" value="ECO:0007669"/>
    <property type="project" value="TreeGrafter"/>
</dbReference>
<name>A0A2A4JU27_HELVI</name>
<feature type="compositionally biased region" description="Polar residues" evidence="1">
    <location>
        <begin position="1216"/>
        <end position="1225"/>
    </location>
</feature>
<sequence length="1306" mass="148009">MAHLQYMPGDPRLVDQLVYELKSKGIFDQFRKDCIADVDTRPAYQNLRQRVENSVSSFLSRQCWKPDLNKNQLREKLRKHILDGNYLEQGVERIVDQVVNPKVASVFIPQVEDLVYNYLGISRKKSVPTAETSNGKISTDDLLPTDLEAVSPGSVKSNDDKSEAMDEDFGEENKMDVDTKDEDKTSISEIEKPKVEGDSQPTIIEINTDSDMETDKTMTMHDDIKLENIPPPDNSPPKVELENIDIEKIELPKEPNIGTEVPNPGEIPLPKDDKDQFFKPIGVPSDDDSSSDSSLRRNMSPLTPIRNYNNENSCDAQQAFENDSDSKSNDKKEPSSFRFAIEAKSAENSQDGKPEKKDAEQANLAYQFNNQVNINTFNTPLYDDSSNSNNLQIDYESDVNSKLNAEKVPEADQNSEDKRDKKNDDKKSSHKSSHRSRDSHRHSSSKDKRSDSKQSNSRDSSRHDKKSKDDHSKSKSSHREREKSRERNDKKDSRDSSKHRSSSHKSSSSHRDSKSHRSSSSSQKHSSDKRSSDDKKSSSSQKSERSSEKSSERSSRDKRDSKSSSHRSDKDKKSSSSRSKHDDKDKKKEKKETDDHYSLSGRGNHGRRSTDRDSNDGSSSSKGSQNQSGTKPTENKKESKGSSSKSDNTSTSGESTSPSDKEHGIITANDTKNNQKPIRVETHLETPIASPPRLPFVPDVTLKKPKFAANLEEAKRMMKMRKFLDEEQKRMNQEAALLLEFQANVRPSLSQVYSSIPGPELEFACIAHEVNNIVQSKITKTEHVTEENVPLESKATDSECTVKDVTTKIMQTADKNKVTNEIIDELEETLTNDSQMFDETDTKPTTPDKNETYNENKPFSQLMEEISEYSKASEKNKKDALDSLADDDKKRTEYFEVTIITEELSETDDSIAEPIPEAVVKPEQEMIENPKNPQLEITENPETEMSETPKDEITEDLKVEIIEIPKVERTEVPKAEINEVPKVEITETPKAKVITNPESSELTKKEEETLKYFAEHEKFDAELKRHQYSDFLKSYTERNLVSDKIHVINCDPYEENIIKEVCSTLGNFEVINYFKNGHLKLPNTSKNVIKNVNLATEISLPLDTTCGSKSPSLVFSPVKSECSFELSSDYDAKLEEMVNKTSRQEVMEIILGNVIDENPSIDYCTESSIDNDLNLKRKIVDDSAENNNRQVLKKVRKLSDSDQISSTTEESEEISNNNRVSQPTRSKYLGRARRVGLARPRRNNLPNSPSSDKSVENYEQNTQATPTAQTPNGKFKTVTRNKVQRYDTSDLYKPKLHYLSRRNNIS</sequence>
<protein>
    <recommendedName>
        <fullName evidence="2">BOD1/SHG1 domain-containing protein</fullName>
    </recommendedName>
</protein>
<feature type="region of interest" description="Disordered" evidence="1">
    <location>
        <begin position="1191"/>
        <end position="1278"/>
    </location>
</feature>
<feature type="compositionally biased region" description="Polar residues" evidence="1">
    <location>
        <begin position="296"/>
        <end position="321"/>
    </location>
</feature>
<dbReference type="PANTHER" id="PTHR31532:SF10">
    <property type="entry name" value="BIORIENTATION OF CHROMOSOMES IN CELL DIVISION PROTEIN 1-LIKE 1"/>
    <property type="match status" value="1"/>
</dbReference>
<feature type="domain" description="BOD1/SHG1" evidence="2">
    <location>
        <begin position="16"/>
        <end position="112"/>
    </location>
</feature>
<feature type="compositionally biased region" description="Basic and acidic residues" evidence="1">
    <location>
        <begin position="459"/>
        <end position="498"/>
    </location>
</feature>
<gene>
    <name evidence="3" type="ORF">B5V51_12455</name>
</gene>
<evidence type="ECO:0000313" key="3">
    <source>
        <dbReference type="EMBL" id="PCG74983.1"/>
    </source>
</evidence>
<feature type="compositionally biased region" description="Basic and acidic residues" evidence="1">
    <location>
        <begin position="171"/>
        <end position="186"/>
    </location>
</feature>
<organism evidence="3">
    <name type="scientific">Heliothis virescens</name>
    <name type="common">Tobacco budworm moth</name>
    <dbReference type="NCBI Taxonomy" id="7102"/>
    <lineage>
        <taxon>Eukaryota</taxon>
        <taxon>Metazoa</taxon>
        <taxon>Ecdysozoa</taxon>
        <taxon>Arthropoda</taxon>
        <taxon>Hexapoda</taxon>
        <taxon>Insecta</taxon>
        <taxon>Pterygota</taxon>
        <taxon>Neoptera</taxon>
        <taxon>Endopterygota</taxon>
        <taxon>Lepidoptera</taxon>
        <taxon>Glossata</taxon>
        <taxon>Ditrysia</taxon>
        <taxon>Noctuoidea</taxon>
        <taxon>Noctuidae</taxon>
        <taxon>Heliothinae</taxon>
        <taxon>Heliothis</taxon>
    </lineage>
</organism>
<feature type="compositionally biased region" description="Low complexity" evidence="1">
    <location>
        <begin position="616"/>
        <end position="631"/>
    </location>
</feature>
<dbReference type="Pfam" id="PF05205">
    <property type="entry name" value="COMPASS-Shg1"/>
    <property type="match status" value="1"/>
</dbReference>
<feature type="compositionally biased region" description="Low complexity" evidence="1">
    <location>
        <begin position="1260"/>
        <end position="1272"/>
    </location>
</feature>
<feature type="region of interest" description="Disordered" evidence="1">
    <location>
        <begin position="146"/>
        <end position="186"/>
    </location>
</feature>
<feature type="compositionally biased region" description="Basic and acidic residues" evidence="1">
    <location>
        <begin position="404"/>
        <end position="427"/>
    </location>
</feature>
<feature type="compositionally biased region" description="Low complexity" evidence="1">
    <location>
        <begin position="641"/>
        <end position="655"/>
    </location>
</feature>
<feature type="region of interest" description="Disordered" evidence="1">
    <location>
        <begin position="836"/>
        <end position="855"/>
    </location>
</feature>
<dbReference type="PANTHER" id="PTHR31532">
    <property type="entry name" value="BIORIENTATION OF CHROMOSOMES IN CELL DIVISION 1 FAMILY MEMBER"/>
    <property type="match status" value="1"/>
</dbReference>
<proteinExistence type="predicted"/>
<comment type="caution">
    <text evidence="3">The sequence shown here is derived from an EMBL/GenBank/DDBJ whole genome shotgun (WGS) entry which is preliminary data.</text>
</comment>
<feature type="compositionally biased region" description="Polar residues" evidence="1">
    <location>
        <begin position="376"/>
        <end position="403"/>
    </location>
</feature>
<reference evidence="3" key="1">
    <citation type="submission" date="2017-09" db="EMBL/GenBank/DDBJ databases">
        <title>Contemporary evolution of a Lepidopteran species, Heliothis virescens, in response to modern agricultural practices.</title>
        <authorList>
            <person name="Fritz M.L."/>
            <person name="Deyonke A.M."/>
            <person name="Papanicolaou A."/>
            <person name="Micinski S."/>
            <person name="Westbrook J."/>
            <person name="Gould F."/>
        </authorList>
    </citation>
    <scope>NUCLEOTIDE SEQUENCE [LARGE SCALE GENOMIC DNA]</scope>
    <source>
        <strain evidence="3">HvINT-</strain>
        <tissue evidence="3">Whole body</tissue>
    </source>
</reference>
<feature type="compositionally biased region" description="Basic and acidic residues" evidence="1">
    <location>
        <begin position="840"/>
        <end position="854"/>
    </location>
</feature>
<dbReference type="EMBL" id="NWSH01000657">
    <property type="protein sequence ID" value="PCG74983.1"/>
    <property type="molecule type" value="Genomic_DNA"/>
</dbReference>
<dbReference type="GO" id="GO:0048188">
    <property type="term" value="C:Set1C/COMPASS complex"/>
    <property type="evidence" value="ECO:0007669"/>
    <property type="project" value="TreeGrafter"/>
</dbReference>
<dbReference type="STRING" id="7102.A0A2A4JU27"/>